<evidence type="ECO:0000313" key="1">
    <source>
        <dbReference type="EMBL" id="SCB57800.1"/>
    </source>
</evidence>
<reference evidence="1 2" key="1">
    <citation type="submission" date="2016-08" db="EMBL/GenBank/DDBJ databases">
        <authorList>
            <person name="Seilhamer J.J."/>
        </authorList>
    </citation>
    <scope>NUCLEOTIDE SEQUENCE [LARGE SCALE GENOMIC DNA]</scope>
    <source>
        <strain evidence="1 2">HBR26</strain>
    </source>
</reference>
<dbReference type="STRING" id="1138170.GA0061105_103257"/>
<dbReference type="Proteomes" id="UP000198723">
    <property type="component" value="Unassembled WGS sequence"/>
</dbReference>
<name>A0A1C3XZY8_9HYPH</name>
<dbReference type="RefSeq" id="WP_245304233.1">
    <property type="nucleotide sequence ID" value="NZ_FMAJ01000003.1"/>
</dbReference>
<dbReference type="AlphaFoldDB" id="A0A1C3XZY8"/>
<accession>A0A1C3XZY8</accession>
<gene>
    <name evidence="1" type="ORF">GA0061105_103257</name>
</gene>
<protein>
    <submittedName>
        <fullName evidence="1">Uncharacterized protein</fullName>
    </submittedName>
</protein>
<dbReference type="EMBL" id="FMAJ01000003">
    <property type="protein sequence ID" value="SCB57800.1"/>
    <property type="molecule type" value="Genomic_DNA"/>
</dbReference>
<proteinExistence type="predicted"/>
<evidence type="ECO:0000313" key="2">
    <source>
        <dbReference type="Proteomes" id="UP000198723"/>
    </source>
</evidence>
<organism evidence="1 2">
    <name type="scientific">Rhizobium aethiopicum</name>
    <dbReference type="NCBI Taxonomy" id="1138170"/>
    <lineage>
        <taxon>Bacteria</taxon>
        <taxon>Pseudomonadati</taxon>
        <taxon>Pseudomonadota</taxon>
        <taxon>Alphaproteobacteria</taxon>
        <taxon>Hyphomicrobiales</taxon>
        <taxon>Rhizobiaceae</taxon>
        <taxon>Rhizobium/Agrobacterium group</taxon>
        <taxon>Rhizobium</taxon>
    </lineage>
</organism>
<sequence>MPKISSVDGAFMLFGKVRLGVIGGLAAALVATPMLAIDSAKLQSIRSSFSTEEVVAFAVAKSAAPIFDIDKTIDMHIAVNVKGMDRRDIQALQIELLRVFSAIGAYAEIGINFDVSRSIDYSPATPYVPFGDQNRPPNTQTLNVFIDRDALKLAKLGQIAVHDIDTLRSKPDTSTCYHESRTGNPVINVLVDRDVNPVGCLYGVLLQSVGVTDAFGRDATTFNPGRIPGFRINAEMAAAYAIRECRSLIDKKDQLGTCLKGVLGEGK</sequence>